<dbReference type="NCBIfam" id="NF011079">
    <property type="entry name" value="PRK14508.1-2"/>
    <property type="match status" value="1"/>
</dbReference>
<dbReference type="EMBL" id="CP060204">
    <property type="protein sequence ID" value="QNH53465.1"/>
    <property type="molecule type" value="Genomic_DNA"/>
</dbReference>
<evidence type="ECO:0000259" key="11">
    <source>
        <dbReference type="SMART" id="SM00642"/>
    </source>
</evidence>
<name>A0A7G7VH72_9FIRM</name>
<accession>A0A7G7VH72</accession>
<proteinExistence type="inferred from homology"/>
<dbReference type="Pfam" id="PF00128">
    <property type="entry name" value="Alpha-amylase"/>
    <property type="match status" value="1"/>
</dbReference>
<dbReference type="SMART" id="SM00642">
    <property type="entry name" value="Aamy"/>
    <property type="match status" value="1"/>
</dbReference>
<dbReference type="InterPro" id="IPR017853">
    <property type="entry name" value="GH"/>
</dbReference>
<reference evidence="12 13" key="1">
    <citation type="submission" date="2020-07" db="EMBL/GenBank/DDBJ databases">
        <title>Complete genome and description of Selenomonas timonensis sp. nov., a new bacterium isolated from a gingivitis subject.</title>
        <authorList>
            <person name="Antezack A."/>
        </authorList>
    </citation>
    <scope>NUCLEOTIDE SEQUENCE [LARGE SCALE GENOMIC DNA]</scope>
    <source>
        <strain evidence="12 13">Marseille-Q3039</strain>
    </source>
</reference>
<dbReference type="Pfam" id="PF02446">
    <property type="entry name" value="Glyco_hydro_77"/>
    <property type="match status" value="1"/>
</dbReference>
<organism evidence="12 13">
    <name type="scientific">Selenomonas timonae</name>
    <dbReference type="NCBI Taxonomy" id="2754044"/>
    <lineage>
        <taxon>Bacteria</taxon>
        <taxon>Bacillati</taxon>
        <taxon>Bacillota</taxon>
        <taxon>Negativicutes</taxon>
        <taxon>Selenomonadales</taxon>
        <taxon>Selenomonadaceae</taxon>
        <taxon>Selenomonas</taxon>
    </lineage>
</organism>
<dbReference type="EC" id="2.4.1.25" evidence="3 10"/>
<keyword evidence="7 10" id="KW-0119">Carbohydrate metabolism</keyword>
<gene>
    <name evidence="12" type="primary">malQ</name>
    <name evidence="12" type="ORF">H1B31_05975</name>
</gene>
<dbReference type="PANTHER" id="PTHR32438">
    <property type="entry name" value="4-ALPHA-GLUCANOTRANSFERASE DPE1, CHLOROPLASTIC/AMYLOPLASTIC"/>
    <property type="match status" value="1"/>
</dbReference>
<dbReference type="GO" id="GO:0005975">
    <property type="term" value="P:carbohydrate metabolic process"/>
    <property type="evidence" value="ECO:0007669"/>
    <property type="project" value="InterPro"/>
</dbReference>
<evidence type="ECO:0000256" key="3">
    <source>
        <dbReference type="ARBA" id="ARBA00012560"/>
    </source>
</evidence>
<dbReference type="InterPro" id="IPR045857">
    <property type="entry name" value="O16G_dom_2"/>
</dbReference>
<evidence type="ECO:0000256" key="10">
    <source>
        <dbReference type="RuleBase" id="RU361207"/>
    </source>
</evidence>
<dbReference type="InterPro" id="IPR013780">
    <property type="entry name" value="Glyco_hydro_b"/>
</dbReference>
<dbReference type="CDD" id="cd02857">
    <property type="entry name" value="E_set_CDase_PDE_N"/>
    <property type="match status" value="1"/>
</dbReference>
<dbReference type="Gene3D" id="3.20.20.80">
    <property type="entry name" value="Glycosidases"/>
    <property type="match status" value="2"/>
</dbReference>
<sequence length="1149" mass="132924">MLESYQVEHNSQNIYYRSIVGAAEAGSRLRLGIRIRTYEPIQQVLVRLWQDQTGERLIPLETRDTQGEQKFYTAWFNLPDYGCLVWYYFIITMESGTYFYGNNLEMLGGIGALTMEAPASYQITIYNKGARTPDWFKNAVMYQIFPDRFARAGDTIVKKKGAVIRTDWTDDPMYLKDPDTKEIIAYDFFGGNLRGVMEKLDYLKDLGISCIYFNPVFESESNHHYDTGDYHKIDPVLGDIEDFRALVTAAEQRGIRIILDGVFSHTGSNSIYFNRQQQYGSLGAYQSKESPYYSWYHFRNYPNEYDCWWDFDTLPNVNETDPAYMDFVITGKDSVLHHWMNEGIAGWRLDVIDELPPTFSKTFFAELKKRNPDAVMIGEVWEDASNKVAYGTPREYLSGNEMDSAMNYPLRTIMLDFLTGASDGQQTARRLASQIENYPKENLYAMMNLIGSHDVQRAITVLAGVPYYEGMPAIEQSRVRMTPEQFDLGSRRLLMATLWQMTYPGVPSVYYGDEIGMQGFKDPFNRRPYDWEHGNKEIRGWFERFIAVRNENDALRTGDILPLYGAGDVIAYARTIRSGYDVFNQEKEDGVFIAAFNRSLTETLTIDVDVSDFACGTFEDAFKPSRTYEVERGRLRIKIPPLFGLLLRERKEPRRYERKAGVLLHPTSLPSKYGVGDFGKEAYRFLDFLDEAGQKIWQILPLSPVGHGYSPYQSISAFAGNIMMIDPEDLAARGWLSEKDLFLPYEANTAFIDFERVKQFKKELLEKAFRSFRKTSAKDKEFKAFCEKEAYWLDDYALFHAAKKEYGRCAWTDWPAEIKHREPAALKALAERQKDEVELDRFKQYIFHLQWNRLHDYAKKKNIEILGDMPIFVAQDSADAWAHQQLFDLNEDGTPRTVAGVPPDYFAANGQLWGNPQYNWDAMKAENYAWWKNRFRKLHEQVDIIRIDHFRAFEAYWSVDGKAETAINGRWIKGPGKPFFDEIERELGELNIVAEDLGIITSEVERLRDDCGFPGMKIVHFMLEPNESGRVGFVTPENSIVYTGTHDNNTTVGWYTRDIDEVLRETLANLMGTTSDRPKTICKRLIKAAYASRARMAIIPMQDLLALDERARMNTPGTVGINWRWSLKKDYLLELDPKKLKALCVRYHR</sequence>
<dbReference type="AlphaFoldDB" id="A0A7G7VH72"/>
<dbReference type="RefSeq" id="WP_185979675.1">
    <property type="nucleotide sequence ID" value="NZ_CP060204.1"/>
</dbReference>
<dbReference type="Gene3D" id="2.60.40.10">
    <property type="entry name" value="Immunoglobulins"/>
    <property type="match status" value="1"/>
</dbReference>
<keyword evidence="6 10" id="KW-0808">Transferase</keyword>
<keyword evidence="5 10" id="KW-0328">Glycosyltransferase</keyword>
<dbReference type="Proteomes" id="UP000515480">
    <property type="component" value="Chromosome"/>
</dbReference>
<protein>
    <recommendedName>
        <fullName evidence="4 10">4-alpha-glucanotransferase</fullName>
        <ecNumber evidence="3 10">2.4.1.25</ecNumber>
    </recommendedName>
    <alternativeName>
        <fullName evidence="8 10">Amylomaltase</fullName>
    </alternativeName>
    <alternativeName>
        <fullName evidence="9 10">Disproportionating enzyme</fullName>
    </alternativeName>
</protein>
<dbReference type="InterPro" id="IPR013783">
    <property type="entry name" value="Ig-like_fold"/>
</dbReference>
<dbReference type="InterPro" id="IPR006047">
    <property type="entry name" value="GH13_cat_dom"/>
</dbReference>
<comment type="catalytic activity">
    <reaction evidence="1 10">
        <text>Transfers a segment of a (1-&gt;4)-alpha-D-glucan to a new position in an acceptor, which may be glucose or a (1-&gt;4)-alpha-D-glucan.</text>
        <dbReference type="EC" id="2.4.1.25"/>
    </reaction>
</comment>
<evidence type="ECO:0000256" key="1">
    <source>
        <dbReference type="ARBA" id="ARBA00000439"/>
    </source>
</evidence>
<dbReference type="GO" id="GO:0004134">
    <property type="term" value="F:4-alpha-glucanotransferase activity"/>
    <property type="evidence" value="ECO:0007669"/>
    <property type="project" value="UniProtKB-EC"/>
</dbReference>
<evidence type="ECO:0000256" key="5">
    <source>
        <dbReference type="ARBA" id="ARBA00022676"/>
    </source>
</evidence>
<evidence type="ECO:0000256" key="7">
    <source>
        <dbReference type="ARBA" id="ARBA00023277"/>
    </source>
</evidence>
<evidence type="ECO:0000256" key="2">
    <source>
        <dbReference type="ARBA" id="ARBA00005684"/>
    </source>
</evidence>
<dbReference type="InterPro" id="IPR003385">
    <property type="entry name" value="Glyco_hydro_77"/>
</dbReference>
<dbReference type="CDD" id="cd11338">
    <property type="entry name" value="AmyAc_CMD"/>
    <property type="match status" value="1"/>
</dbReference>
<dbReference type="Gene3D" id="2.60.40.1180">
    <property type="entry name" value="Golgi alpha-mannosidase II"/>
    <property type="match status" value="1"/>
</dbReference>
<dbReference type="NCBIfam" id="NF011080">
    <property type="entry name" value="PRK14508.1-3"/>
    <property type="match status" value="1"/>
</dbReference>
<dbReference type="PANTHER" id="PTHR32438:SF5">
    <property type="entry name" value="4-ALPHA-GLUCANOTRANSFERASE DPE1, CHLOROPLASTIC_AMYLOPLASTIC"/>
    <property type="match status" value="1"/>
</dbReference>
<evidence type="ECO:0000313" key="13">
    <source>
        <dbReference type="Proteomes" id="UP000515480"/>
    </source>
</evidence>
<dbReference type="GO" id="GO:0004553">
    <property type="term" value="F:hydrolase activity, hydrolyzing O-glycosyl compounds"/>
    <property type="evidence" value="ECO:0007669"/>
    <property type="project" value="InterPro"/>
</dbReference>
<dbReference type="Gene3D" id="3.90.400.10">
    <property type="entry name" value="Oligo-1,6-glucosidase, Domain 2"/>
    <property type="match status" value="1"/>
</dbReference>
<evidence type="ECO:0000256" key="9">
    <source>
        <dbReference type="ARBA" id="ARBA00031501"/>
    </source>
</evidence>
<feature type="domain" description="Glycosyl hydrolase family 13 catalytic" evidence="11">
    <location>
        <begin position="143"/>
        <end position="549"/>
    </location>
</feature>
<evidence type="ECO:0000256" key="8">
    <source>
        <dbReference type="ARBA" id="ARBA00031423"/>
    </source>
</evidence>
<keyword evidence="13" id="KW-1185">Reference proteome</keyword>
<dbReference type="KEGG" id="stim:H1B31_05975"/>
<comment type="similarity">
    <text evidence="2 10">Belongs to the disproportionating enzyme family.</text>
</comment>
<dbReference type="InterPro" id="IPR004185">
    <property type="entry name" value="Glyco_hydro_13_lg-like_dom"/>
</dbReference>
<evidence type="ECO:0000313" key="12">
    <source>
        <dbReference type="EMBL" id="QNH53465.1"/>
    </source>
</evidence>
<dbReference type="NCBIfam" id="TIGR00217">
    <property type="entry name" value="malQ"/>
    <property type="match status" value="1"/>
</dbReference>
<evidence type="ECO:0000256" key="4">
    <source>
        <dbReference type="ARBA" id="ARBA00020295"/>
    </source>
</evidence>
<dbReference type="SUPFAM" id="SSF51445">
    <property type="entry name" value="(Trans)glycosidases"/>
    <property type="match status" value="2"/>
</dbReference>
<evidence type="ECO:0000256" key="6">
    <source>
        <dbReference type="ARBA" id="ARBA00022679"/>
    </source>
</evidence>